<evidence type="ECO:0000256" key="2">
    <source>
        <dbReference type="ARBA" id="ARBA00022679"/>
    </source>
</evidence>
<dbReference type="SUPFAM" id="SSF53756">
    <property type="entry name" value="UDP-Glycosyltransferase/glycogen phosphorylase"/>
    <property type="match status" value="1"/>
</dbReference>
<dbReference type="OrthoDB" id="9810929at2"/>
<dbReference type="GO" id="GO:1901137">
    <property type="term" value="P:carbohydrate derivative biosynthetic process"/>
    <property type="evidence" value="ECO:0007669"/>
    <property type="project" value="UniProtKB-ARBA"/>
</dbReference>
<dbReference type="Pfam" id="PF13439">
    <property type="entry name" value="Glyco_transf_4"/>
    <property type="match status" value="1"/>
</dbReference>
<reference evidence="4 5" key="1">
    <citation type="submission" date="2019-06" db="EMBL/GenBank/DDBJ databases">
        <title>Sequencing the genomes of 1000 actinobacteria strains.</title>
        <authorList>
            <person name="Klenk H.-P."/>
        </authorList>
    </citation>
    <scope>NUCLEOTIDE SEQUENCE [LARGE SCALE GENOMIC DNA]</scope>
    <source>
        <strain evidence="4 5">DSM 8251</strain>
    </source>
</reference>
<sequence length="390" mass="41835">MSSFLVLCLHSSPWSQPGIGDAGGMNVYVRHTCDELVKAGHDVTCVTLPRSGEVPLPGPMPRWLHVLDLPLAEVGKGSLPEHFDSITEAVAPFAKDADAVLAHYWISAEVGRRIAAERLTTMFHTTGAAKNASSGPGERPEPAHRVEAERRAAQASRAVLVNTPGEGQETARLLNVPLDRFQVAAPGIDHTVYHPGDTGKPSDVDTRRGRDEIVVGLAGRLQPLKGPQILLEALRIDAESLTPGERPLRAWIIGDGPPGFMAELRASAPERVDFLGRLDSNGLADRMRDADLWAVPSSSETFGLVAAEAQACGTPVIATDVGGLPHAVGGGWLVPDRDPASWARTLRFAASSTDERARRAQAAVEHVRELTWPNTARRIAEVLLSARSRL</sequence>
<gene>
    <name evidence="4" type="ORF">FB460_1190</name>
</gene>
<dbReference type="EMBL" id="VFOR01000001">
    <property type="protein sequence ID" value="TQL63381.1"/>
    <property type="molecule type" value="Genomic_DNA"/>
</dbReference>
<protein>
    <submittedName>
        <fullName evidence="4">D-inositol-3-phosphate glycosyltransferase</fullName>
    </submittedName>
</protein>
<evidence type="ECO:0000313" key="5">
    <source>
        <dbReference type="Proteomes" id="UP000316196"/>
    </source>
</evidence>
<dbReference type="AlphaFoldDB" id="A0A542ZSR5"/>
<dbReference type="GO" id="GO:0016757">
    <property type="term" value="F:glycosyltransferase activity"/>
    <property type="evidence" value="ECO:0007669"/>
    <property type="project" value="UniProtKB-KW"/>
</dbReference>
<dbReference type="PANTHER" id="PTHR45947">
    <property type="entry name" value="SULFOQUINOVOSYL TRANSFERASE SQD2"/>
    <property type="match status" value="1"/>
</dbReference>
<name>A0A542ZSR5_9ACTN</name>
<keyword evidence="2 4" id="KW-0808">Transferase</keyword>
<comment type="caution">
    <text evidence="4">The sequence shown here is derived from an EMBL/GenBank/DDBJ whole genome shotgun (WGS) entry which is preliminary data.</text>
</comment>
<dbReference type="Pfam" id="PF13692">
    <property type="entry name" value="Glyco_trans_1_4"/>
    <property type="match status" value="1"/>
</dbReference>
<evidence type="ECO:0000256" key="1">
    <source>
        <dbReference type="ARBA" id="ARBA00022676"/>
    </source>
</evidence>
<dbReference type="Proteomes" id="UP000316196">
    <property type="component" value="Unassembled WGS sequence"/>
</dbReference>
<feature type="domain" description="Glycosyltransferase subfamily 4-like N-terminal" evidence="3">
    <location>
        <begin position="23"/>
        <end position="190"/>
    </location>
</feature>
<dbReference type="InterPro" id="IPR050194">
    <property type="entry name" value="Glycosyltransferase_grp1"/>
</dbReference>
<organism evidence="4 5">
    <name type="scientific">Propioniferax innocua</name>
    <dbReference type="NCBI Taxonomy" id="1753"/>
    <lineage>
        <taxon>Bacteria</taxon>
        <taxon>Bacillati</taxon>
        <taxon>Actinomycetota</taxon>
        <taxon>Actinomycetes</taxon>
        <taxon>Propionibacteriales</taxon>
        <taxon>Propionibacteriaceae</taxon>
        <taxon>Propioniferax</taxon>
    </lineage>
</organism>
<evidence type="ECO:0000313" key="4">
    <source>
        <dbReference type="EMBL" id="TQL63381.1"/>
    </source>
</evidence>
<dbReference type="Gene3D" id="3.40.50.2000">
    <property type="entry name" value="Glycogen Phosphorylase B"/>
    <property type="match status" value="2"/>
</dbReference>
<evidence type="ECO:0000259" key="3">
    <source>
        <dbReference type="Pfam" id="PF13439"/>
    </source>
</evidence>
<dbReference type="InterPro" id="IPR028098">
    <property type="entry name" value="Glyco_trans_4-like_N"/>
</dbReference>
<keyword evidence="1" id="KW-0328">Glycosyltransferase</keyword>
<dbReference type="PANTHER" id="PTHR45947:SF3">
    <property type="entry name" value="SULFOQUINOVOSYL TRANSFERASE SQD2"/>
    <property type="match status" value="1"/>
</dbReference>
<accession>A0A542ZSR5</accession>
<dbReference type="RefSeq" id="WP_142093108.1">
    <property type="nucleotide sequence ID" value="NZ_BAAAMD010000002.1"/>
</dbReference>
<keyword evidence="5" id="KW-1185">Reference proteome</keyword>
<proteinExistence type="predicted"/>